<name>A0A8H7QIN9_9FUNG</name>
<evidence type="ECO:0000313" key="2">
    <source>
        <dbReference type="Proteomes" id="UP000603453"/>
    </source>
</evidence>
<keyword evidence="2" id="KW-1185">Reference proteome</keyword>
<accession>A0A8H7QIN9</accession>
<evidence type="ECO:0000313" key="1">
    <source>
        <dbReference type="EMBL" id="KAG2192226.1"/>
    </source>
</evidence>
<proteinExistence type="predicted"/>
<dbReference type="EMBL" id="JAEPRD010000308">
    <property type="protein sequence ID" value="KAG2192226.1"/>
    <property type="molecule type" value="Genomic_DNA"/>
</dbReference>
<organism evidence="1 2">
    <name type="scientific">Mucor saturninus</name>
    <dbReference type="NCBI Taxonomy" id="64648"/>
    <lineage>
        <taxon>Eukaryota</taxon>
        <taxon>Fungi</taxon>
        <taxon>Fungi incertae sedis</taxon>
        <taxon>Mucoromycota</taxon>
        <taxon>Mucoromycotina</taxon>
        <taxon>Mucoromycetes</taxon>
        <taxon>Mucorales</taxon>
        <taxon>Mucorineae</taxon>
        <taxon>Mucoraceae</taxon>
        <taxon>Mucor</taxon>
    </lineage>
</organism>
<dbReference type="Proteomes" id="UP000603453">
    <property type="component" value="Unassembled WGS sequence"/>
</dbReference>
<protein>
    <submittedName>
        <fullName evidence="1">Uncharacterized protein</fullName>
    </submittedName>
</protein>
<dbReference type="AlphaFoldDB" id="A0A8H7QIN9"/>
<gene>
    <name evidence="1" type="ORF">INT47_012462</name>
</gene>
<comment type="caution">
    <text evidence="1">The sequence shown here is derived from an EMBL/GenBank/DDBJ whole genome shotgun (WGS) entry which is preliminary data.</text>
</comment>
<feature type="non-terminal residue" evidence="1">
    <location>
        <position position="1"/>
    </location>
</feature>
<dbReference type="OrthoDB" id="10583716at2759"/>
<sequence>DYANTAAEQELTEEEFEIIDEQVGNSTPEDSFVGKYVTEIQNMLKGGVTPIEYQRKTYCVNVEYEGFDYNTRVNLDIFYRPRVFIWLPDILNGGGANGLEKKYLNVLTVKLVT</sequence>
<reference evidence="1" key="1">
    <citation type="submission" date="2020-12" db="EMBL/GenBank/DDBJ databases">
        <title>Metabolic potential, ecology and presence of endohyphal bacteria is reflected in genomic diversity of Mucoromycotina.</title>
        <authorList>
            <person name="Muszewska A."/>
            <person name="Okrasinska A."/>
            <person name="Steczkiewicz K."/>
            <person name="Drgas O."/>
            <person name="Orlowska M."/>
            <person name="Perlinska-Lenart U."/>
            <person name="Aleksandrzak-Piekarczyk T."/>
            <person name="Szatraj K."/>
            <person name="Zielenkiewicz U."/>
            <person name="Pilsyk S."/>
            <person name="Malc E."/>
            <person name="Mieczkowski P."/>
            <person name="Kruszewska J.S."/>
            <person name="Biernat P."/>
            <person name="Pawlowska J."/>
        </authorList>
    </citation>
    <scope>NUCLEOTIDE SEQUENCE</scope>
    <source>
        <strain evidence="1">WA0000017839</strain>
    </source>
</reference>